<dbReference type="Gene3D" id="1.10.8.60">
    <property type="match status" value="2"/>
</dbReference>
<feature type="compositionally biased region" description="Polar residues" evidence="5">
    <location>
        <begin position="1236"/>
        <end position="1261"/>
    </location>
</feature>
<feature type="domain" description="AAA+ ATPase" evidence="6">
    <location>
        <begin position="499"/>
        <end position="920"/>
    </location>
</feature>
<dbReference type="GO" id="GO:0016887">
    <property type="term" value="F:ATP hydrolysis activity"/>
    <property type="evidence" value="ECO:0007669"/>
    <property type="project" value="InterPro"/>
</dbReference>
<feature type="compositionally biased region" description="Basic and acidic residues" evidence="5">
    <location>
        <begin position="2269"/>
        <end position="2279"/>
    </location>
</feature>
<dbReference type="InterPro" id="IPR027417">
    <property type="entry name" value="P-loop_NTPase"/>
</dbReference>
<feature type="compositionally biased region" description="Basic and acidic residues" evidence="5">
    <location>
        <begin position="1199"/>
        <end position="1212"/>
    </location>
</feature>
<evidence type="ECO:0000256" key="1">
    <source>
        <dbReference type="ARBA" id="ARBA00010378"/>
    </source>
</evidence>
<evidence type="ECO:0000256" key="2">
    <source>
        <dbReference type="ARBA" id="ARBA00022741"/>
    </source>
</evidence>
<dbReference type="InterPro" id="IPR000641">
    <property type="entry name" value="CbxX/CfxQ"/>
</dbReference>
<keyword evidence="8" id="KW-1185">Reference proteome</keyword>
<keyword evidence="4" id="KW-0067">ATP-binding</keyword>
<evidence type="ECO:0000256" key="3">
    <source>
        <dbReference type="ARBA" id="ARBA00022806"/>
    </source>
</evidence>
<feature type="region of interest" description="Disordered" evidence="5">
    <location>
        <begin position="2137"/>
        <end position="2206"/>
    </location>
</feature>
<dbReference type="InterPro" id="IPR047187">
    <property type="entry name" value="SF1_C_Upf1"/>
</dbReference>
<feature type="compositionally biased region" description="Polar residues" evidence="5">
    <location>
        <begin position="2142"/>
        <end position="2173"/>
    </location>
</feature>
<dbReference type="PANTHER" id="PTHR43392">
    <property type="entry name" value="AAA-TYPE ATPASE FAMILY PROTEIN / ANKYRIN REPEAT FAMILY PROTEIN"/>
    <property type="match status" value="1"/>
</dbReference>
<keyword evidence="3" id="KW-0347">Helicase</keyword>
<dbReference type="FunFam" id="3.40.50.300:FF:000216">
    <property type="entry name" value="Type VII secretion ATPase EccA"/>
    <property type="match status" value="3"/>
</dbReference>
<dbReference type="InterPro" id="IPR041677">
    <property type="entry name" value="DNA2/NAM7_AAA_11"/>
</dbReference>
<dbReference type="VEuPathDB" id="FungiDB:BO72DRAFT_452718"/>
<dbReference type="CDD" id="cd17936">
    <property type="entry name" value="EEXXEc_NFX1"/>
    <property type="match status" value="1"/>
</dbReference>
<dbReference type="FunFam" id="1.10.8.60:FF:000160">
    <property type="entry name" value="WGS project CABT00000000 data, contig 2.55"/>
    <property type="match status" value="1"/>
</dbReference>
<feature type="region of interest" description="Disordered" evidence="5">
    <location>
        <begin position="1199"/>
        <end position="1295"/>
    </location>
</feature>
<name>A0A8G1RL24_9EURO</name>
<feature type="region of interest" description="Disordered" evidence="5">
    <location>
        <begin position="1158"/>
        <end position="1177"/>
    </location>
</feature>
<evidence type="ECO:0000259" key="6">
    <source>
        <dbReference type="SMART" id="SM00382"/>
    </source>
</evidence>
<dbReference type="GeneID" id="63863125"/>
<dbReference type="Pfam" id="PF00004">
    <property type="entry name" value="AAA"/>
    <property type="match status" value="3"/>
</dbReference>
<reference evidence="7 8" key="1">
    <citation type="submission" date="2018-02" db="EMBL/GenBank/DDBJ databases">
        <title>The genomes of Aspergillus section Nigri reveals drivers in fungal speciation.</title>
        <authorList>
            <consortium name="DOE Joint Genome Institute"/>
            <person name="Vesth T.C."/>
            <person name="Nybo J."/>
            <person name="Theobald S."/>
            <person name="Brandl J."/>
            <person name="Frisvad J.C."/>
            <person name="Nielsen K.F."/>
            <person name="Lyhne E.K."/>
            <person name="Kogle M.E."/>
            <person name="Kuo A."/>
            <person name="Riley R."/>
            <person name="Clum A."/>
            <person name="Nolan M."/>
            <person name="Lipzen A."/>
            <person name="Salamov A."/>
            <person name="Henrissat B."/>
            <person name="Wiebenga A."/>
            <person name="De vries R.P."/>
            <person name="Grigoriev I.V."/>
            <person name="Mortensen U.H."/>
            <person name="Andersen M.R."/>
            <person name="Baker S.E."/>
        </authorList>
    </citation>
    <scope>NUCLEOTIDE SEQUENCE [LARGE SCALE GENOMIC DNA]</scope>
    <source>
        <strain evidence="7 8">CBS 313.89</strain>
    </source>
</reference>
<dbReference type="Pfam" id="PF13087">
    <property type="entry name" value="AAA_12"/>
    <property type="match status" value="1"/>
</dbReference>
<accession>A0A8G1RL24</accession>
<feature type="domain" description="AAA+ ATPase" evidence="6">
    <location>
        <begin position="1339"/>
        <end position="1474"/>
    </location>
</feature>
<feature type="compositionally biased region" description="Basic and acidic residues" evidence="5">
    <location>
        <begin position="1222"/>
        <end position="1235"/>
    </location>
</feature>
<dbReference type="CDD" id="cd06008">
    <property type="entry name" value="NF-X1-zinc-finger"/>
    <property type="match status" value="1"/>
</dbReference>
<feature type="domain" description="AAA+ ATPase" evidence="6">
    <location>
        <begin position="1621"/>
        <end position="1778"/>
    </location>
</feature>
<dbReference type="FunFam" id="1.10.8.60:FF:000159">
    <property type="entry name" value="p-loop containing nucleoside triphosphate hydrolase protein"/>
    <property type="match status" value="1"/>
</dbReference>
<keyword evidence="3" id="KW-0378">Hydrolase</keyword>
<dbReference type="Gene3D" id="3.40.50.300">
    <property type="entry name" value="P-loop containing nucleotide triphosphate hydrolases"/>
    <property type="match status" value="6"/>
</dbReference>
<protein>
    <submittedName>
        <fullName evidence="7">Putative nonsense-mediated mRNA decay protein</fullName>
    </submittedName>
</protein>
<evidence type="ECO:0000313" key="7">
    <source>
        <dbReference type="EMBL" id="RAK72426.1"/>
    </source>
</evidence>
<feature type="compositionally biased region" description="Low complexity" evidence="5">
    <location>
        <begin position="1262"/>
        <end position="1277"/>
    </location>
</feature>
<dbReference type="SUPFAM" id="SSF52540">
    <property type="entry name" value="P-loop containing nucleoside triphosphate hydrolases"/>
    <property type="match status" value="4"/>
</dbReference>
<evidence type="ECO:0000313" key="8">
    <source>
        <dbReference type="Proteomes" id="UP000249789"/>
    </source>
</evidence>
<dbReference type="EMBL" id="KZ824696">
    <property type="protein sequence ID" value="RAK72426.1"/>
    <property type="molecule type" value="Genomic_DNA"/>
</dbReference>
<feature type="compositionally biased region" description="Basic and acidic residues" evidence="5">
    <location>
        <begin position="1158"/>
        <end position="1176"/>
    </location>
</feature>
<feature type="compositionally biased region" description="Basic and acidic residues" evidence="5">
    <location>
        <begin position="2243"/>
        <end position="2252"/>
    </location>
</feature>
<dbReference type="GO" id="GO:0005524">
    <property type="term" value="F:ATP binding"/>
    <property type="evidence" value="ECO:0007669"/>
    <property type="project" value="UniProtKB-KW"/>
</dbReference>
<dbReference type="GO" id="GO:0004386">
    <property type="term" value="F:helicase activity"/>
    <property type="evidence" value="ECO:0007669"/>
    <property type="project" value="InterPro"/>
</dbReference>
<dbReference type="PRINTS" id="PR00819">
    <property type="entry name" value="CBXCFQXSUPER"/>
</dbReference>
<evidence type="ECO:0000256" key="5">
    <source>
        <dbReference type="SAM" id="MobiDB-lite"/>
    </source>
</evidence>
<dbReference type="Pfam" id="PF17866">
    <property type="entry name" value="AAA_lid_6"/>
    <property type="match status" value="2"/>
</dbReference>
<dbReference type="RefSeq" id="XP_040796438.1">
    <property type="nucleotide sequence ID" value="XM_040945792.1"/>
</dbReference>
<gene>
    <name evidence="7" type="ORF">BO72DRAFT_452718</name>
</gene>
<dbReference type="InterPro" id="IPR041679">
    <property type="entry name" value="DNA2/NAM7-like_C"/>
</dbReference>
<proteinExistence type="inferred from homology"/>
<dbReference type="CDD" id="cd18808">
    <property type="entry name" value="SF1_C_Upf1"/>
    <property type="match status" value="1"/>
</dbReference>
<sequence length="2348" mass="261819">MASRTDRLAKYFDLVLKGKRPVVTVEHFTLLLEAIAEQNDRAACVERLVASPAARTAIHAGIRSNIDPDFLNKHTAVFLQYLAAPSVKRLCSGQHLRELLDLVVEPRTVWTAFLRAFHAQRLTEPAVQAFAWLMIECLTTPADAAAAATERTDLVNDARTVVDSGALLESSRSPETRAYGHKLKQVVELKTSASCTVVENADYVPGGRHDNDHADYRQIAIYPTNDELCRSVETKPFYRRADEVLRLPVEKRAAGHLDNQFRLLREDMLSDIREELQAMTKQKKKRRRGRTVTALKGLSLKEICNGSEKRMTPCGLVIACRQGLEALTARGDKEGRKAFLKSDRGYLRHQSFGCLLRGGGGGGGGGGEEIVSFATVDRQIDYLLEDVPQIVLRIVGDEAVRKTLSYFTLYSDLMFVFVDTAVFAYEPILRRLQEKTELPLAEELLDYRHGSEIARSHTIDERLIEGLDQGVTTLQDVLATENPISLDASQMQSFVSGLTQKISLIQGPPGTGKSFVGALIAKALFDHSKEAILVMCYTNHALDQFLEDLLDVGISSSAIVRLGSKSSPRTAPLKLSEQQASYRRTPATWRILDEIRGKATDLREALDGASGTYFNFKINPDTILEYLQFEEPDYHEAFTPPDDPDGMTLVGEGGKAVTSHYLYSHWVQGKNYPTTIPNRLSEQANGVWQTSKDTRRTKLESWTNVLLEEQVANVQSLMRRLDSYETRRAELWSEATREILRSRRIIGCTTTGAAMHARDLGAISPGIVLLEEAGEILESHVLTALGSHTKQLIMIGDHQQLRPKINSYSLSVEKGSGYDLNRSLFERLVLSGFPHSTLAKQHRMVPEISSLVRRLTYPELQDGDKTMNRPAPRGLQDRVIFIDHRHPEGSFGGVADRNDSGGKASKQNAFEVQLVLRIVRYLGQQGYGTDKLVVLTPYLGQLHLLREELRKETDPILNDLDSYDLVRAGLMTQASAQHIKRPIKLSTIDNYQGEESEIVIASLTRSNKNGDIGFMAAPQRLNVLLSRARDVLIMIGNSNTFLRSKKGEGVWRPFVDQLQTCGHLYDGLPVRCEQHPNTLAVIQSPDDFDAKCPDGGCEQPCGTKLNCGMHDCPQKCHQLSDHSKMQCEMAVDWICPRDHKQLTPCFQHKGQCRRCAEEDREAERRRQRDMDLDAKRQAKQQEYACQLAQIQDEIAQERRLQQEKRDDEERQRVLQQTLDDLEQLRTRRAERKRDNSPSAVNADQTGQSPQTLPDRSKNLGQTASSSSPSSKATISPTGTQALSPSEQEWTHQKKYEGAQSKELDQLMGMIGLESIKAKFLNIKSQVDAAVRRDSDFHADRYGSVLLGNPGTGKTTVARIYAKFLTAMGIIPGSSIVETTGSRLANGGVSDCEKQLNKILNSGGGVLFIDEAYQLAQSNGPGSQVLDFLLAEIENLTGKVVVVLAGYRRQMEKFFAHNPGLPSRFPHEIVFEDYTEPELRRILEFQISKKFRGKMKVEDGMDGLYCRIVARRIARQRGHEGFGNARTVENVLARITARQAARLACERRNKSPGQPPVDDFLLTKNDLLGPEPKRALQDCSAWRKLQDMIGLAAVKNTVRALLDSMQANYERELKEKPLVEFTLNRVFLGSPGTGKTTVAKLYGQILADLGYLSNGEVIVKNPADFIGSVIGGSEQNTKGILASTLGKVLVIDEAYGLFGGGTRDASGSNSNQFKTAVVDTIVAEVQSVPGDDRCVLLLGYEEQMKEMFQNVNPGLSRRFAIDDAFDFADFSDLELGQILDLKLKAQGFVTSDQGAKVAMEILARARNRPHFGNAGEIDILLNGAKLRQQQRRSAGIGNSSLEHLEPQDWDPEYDRAERNETNIRTLFQDTVGCDAIIEKLEDLRLTVKNLRELEMDPRQQVPFNFLFRGPPGTGKTSTARKMGQVYYDLGLLSSVEVVESSATDLIGQYIGQTGPKTQELLEKSLGKVLLIDEAYRLAEGQFAQEAMDEIVDCITKPRFFQKLIIILAGYDQDINRLMTINPGLTSRFPEELEFASLTPDACIQLLTKLLQKQKSDSSQKTTGFDLDALECPRAEFTKELRGRFTRLTQTANWANARDVQTISKSIFRAAIMTMRDKTIVICEEVISGEIDKMLSERTKRTANKSVSRNPTLDILQSQGFSRQPASPVLTTSYSPPVASEDAAAATKKEPAAPPATPAPEETLSGAIARDDGVSDEVWEQLGRDRQAAQAADDRYKRLLADEREAEKAAHDLPSDPPDSPARSSDPEVDAEAKKQREQRRLEELARRAKLDELRRQRELEEQARKKEQQIQRKLRSMGVCVAGFQWVKQERGYRCAGGSHYISNEALGV</sequence>
<dbReference type="OrthoDB" id="2423195at2759"/>
<feature type="region of interest" description="Disordered" evidence="5">
    <location>
        <begin position="2243"/>
        <end position="2279"/>
    </location>
</feature>
<organism evidence="7 8">
    <name type="scientific">Aspergillus fijiensis CBS 313.89</name>
    <dbReference type="NCBI Taxonomy" id="1448319"/>
    <lineage>
        <taxon>Eukaryota</taxon>
        <taxon>Fungi</taxon>
        <taxon>Dikarya</taxon>
        <taxon>Ascomycota</taxon>
        <taxon>Pezizomycotina</taxon>
        <taxon>Eurotiomycetes</taxon>
        <taxon>Eurotiomycetidae</taxon>
        <taxon>Eurotiales</taxon>
        <taxon>Aspergillaceae</taxon>
        <taxon>Aspergillus</taxon>
    </lineage>
</organism>
<dbReference type="InterPro" id="IPR050773">
    <property type="entry name" value="CbxX/CfxQ_RuBisCO_ESX"/>
</dbReference>
<keyword evidence="2" id="KW-0547">Nucleotide-binding</keyword>
<dbReference type="Pfam" id="PF13086">
    <property type="entry name" value="AAA_11"/>
    <property type="match status" value="1"/>
</dbReference>
<dbReference type="PANTHER" id="PTHR43392:SF2">
    <property type="entry name" value="AAA-TYPE ATPASE FAMILY PROTEIN _ ANKYRIN REPEAT FAMILY PROTEIN"/>
    <property type="match status" value="1"/>
</dbReference>
<feature type="compositionally biased region" description="Polar residues" evidence="5">
    <location>
        <begin position="1278"/>
        <end position="1287"/>
    </location>
</feature>
<comment type="similarity">
    <text evidence="1">Belongs to the CbxX/CfxQ family.</text>
</comment>
<dbReference type="InterPro" id="IPR041627">
    <property type="entry name" value="AAA_lid_6"/>
</dbReference>
<dbReference type="CDD" id="cd00009">
    <property type="entry name" value="AAA"/>
    <property type="match status" value="2"/>
</dbReference>
<dbReference type="InterPro" id="IPR003593">
    <property type="entry name" value="AAA+_ATPase"/>
</dbReference>
<dbReference type="FunFam" id="3.40.50.300:FF:001660">
    <property type="entry name" value="NF-X1 finger and helicase protein, putative"/>
    <property type="match status" value="1"/>
</dbReference>
<feature type="domain" description="AAA+ ATPase" evidence="6">
    <location>
        <begin position="1900"/>
        <end position="2037"/>
    </location>
</feature>
<dbReference type="SMART" id="SM00382">
    <property type="entry name" value="AAA"/>
    <property type="match status" value="4"/>
</dbReference>
<dbReference type="InterPro" id="IPR003959">
    <property type="entry name" value="ATPase_AAA_core"/>
</dbReference>
<dbReference type="Proteomes" id="UP000249789">
    <property type="component" value="Unassembled WGS sequence"/>
</dbReference>
<evidence type="ECO:0000256" key="4">
    <source>
        <dbReference type="ARBA" id="ARBA00022840"/>
    </source>
</evidence>